<dbReference type="Gramene" id="Solyc09g055187.1.1">
    <property type="protein sequence ID" value="Solyc09g055187.1.1"/>
    <property type="gene ID" value="Solyc09g055187.1"/>
</dbReference>
<keyword evidence="3" id="KW-1185">Reference proteome</keyword>
<protein>
    <recommendedName>
        <fullName evidence="1">Tf2-1-like SH3-like domain-containing protein</fullName>
    </recommendedName>
</protein>
<evidence type="ECO:0000313" key="2">
    <source>
        <dbReference type="EnsemblPlants" id="Solyc09g055187.1.1"/>
    </source>
</evidence>
<reference evidence="2" key="1">
    <citation type="journal article" date="2012" name="Nature">
        <title>The tomato genome sequence provides insights into fleshy fruit evolution.</title>
        <authorList>
            <consortium name="Tomato Genome Consortium"/>
        </authorList>
    </citation>
    <scope>NUCLEOTIDE SEQUENCE [LARGE SCALE GENOMIC DNA]</scope>
    <source>
        <strain evidence="2">cv. Heinz 1706</strain>
    </source>
</reference>
<dbReference type="Proteomes" id="UP000004994">
    <property type="component" value="Chromosome 9"/>
</dbReference>
<proteinExistence type="predicted"/>
<reference evidence="2" key="2">
    <citation type="submission" date="2019-01" db="UniProtKB">
        <authorList>
            <consortium name="EnsemblPlants"/>
        </authorList>
    </citation>
    <scope>IDENTIFICATION</scope>
    <source>
        <strain evidence="2">cv. Heinz 1706</strain>
    </source>
</reference>
<dbReference type="InParanoid" id="A0A3Q7I346"/>
<accession>A0A3Q7I346</accession>
<name>A0A3Q7I346_SOLLC</name>
<evidence type="ECO:0000259" key="1">
    <source>
        <dbReference type="Pfam" id="PF24626"/>
    </source>
</evidence>
<dbReference type="AlphaFoldDB" id="A0A3Q7I346"/>
<dbReference type="EnsemblPlants" id="Solyc09g055187.1.1">
    <property type="protein sequence ID" value="Solyc09g055187.1.1"/>
    <property type="gene ID" value="Solyc09g055187.1"/>
</dbReference>
<organism evidence="2">
    <name type="scientific">Solanum lycopersicum</name>
    <name type="common">Tomato</name>
    <name type="synonym">Lycopersicon esculentum</name>
    <dbReference type="NCBI Taxonomy" id="4081"/>
    <lineage>
        <taxon>Eukaryota</taxon>
        <taxon>Viridiplantae</taxon>
        <taxon>Streptophyta</taxon>
        <taxon>Embryophyta</taxon>
        <taxon>Tracheophyta</taxon>
        <taxon>Spermatophyta</taxon>
        <taxon>Magnoliopsida</taxon>
        <taxon>eudicotyledons</taxon>
        <taxon>Gunneridae</taxon>
        <taxon>Pentapetalae</taxon>
        <taxon>asterids</taxon>
        <taxon>lamiids</taxon>
        <taxon>Solanales</taxon>
        <taxon>Solanaceae</taxon>
        <taxon>Solanoideae</taxon>
        <taxon>Solaneae</taxon>
        <taxon>Solanum</taxon>
        <taxon>Solanum subgen. Lycopersicon</taxon>
    </lineage>
</organism>
<dbReference type="InterPro" id="IPR056924">
    <property type="entry name" value="SH3_Tf2-1"/>
</dbReference>
<evidence type="ECO:0000313" key="3">
    <source>
        <dbReference type="Proteomes" id="UP000004994"/>
    </source>
</evidence>
<feature type="domain" description="Tf2-1-like SH3-like" evidence="1">
    <location>
        <begin position="15"/>
        <end position="53"/>
    </location>
</feature>
<dbReference type="Pfam" id="PF24626">
    <property type="entry name" value="SH3_Tf2-1"/>
    <property type="match status" value="1"/>
</dbReference>
<sequence>MSRRKASLIHDQAPRKKSFPEVRKWKLRPRGDGPFQVVKQINDNAYMIDIPKREYDNIGSIEDTYMSDMYLSRPFTWNQAKNLQVLQAMFMKREELEAIEDHQIRT</sequence>